<keyword evidence="8" id="KW-0133">Cell shape</keyword>
<dbReference type="Gene3D" id="3.30.1390.30">
    <property type="entry name" value="Penicillin-binding protein 2a, domain 3"/>
    <property type="match status" value="1"/>
</dbReference>
<reference evidence="15 16" key="1">
    <citation type="journal article" date="2015" name="Microbiome">
        <title>Genomic resolution of linkages in carbon, nitrogen, and sulfur cycling among widespread estuary sediment bacteria.</title>
        <authorList>
            <person name="Baker B.J."/>
            <person name="Lazar C.S."/>
            <person name="Teske A.P."/>
            <person name="Dick G.J."/>
        </authorList>
    </citation>
    <scope>NUCLEOTIDE SEQUENCE [LARGE SCALE GENOMIC DNA]</scope>
    <source>
        <strain evidence="15">DG_24</strain>
    </source>
</reference>
<evidence type="ECO:0000256" key="8">
    <source>
        <dbReference type="ARBA" id="ARBA00022960"/>
    </source>
</evidence>
<dbReference type="InterPro" id="IPR036138">
    <property type="entry name" value="PBP_dimer_sf"/>
</dbReference>
<keyword evidence="10" id="KW-1133">Transmembrane helix</keyword>
<dbReference type="Pfam" id="PF00905">
    <property type="entry name" value="Transpeptidase"/>
    <property type="match status" value="1"/>
</dbReference>
<dbReference type="PATRIC" id="fig|1703770.3.peg.551"/>
<evidence type="ECO:0000256" key="3">
    <source>
        <dbReference type="ARBA" id="ARBA00022475"/>
    </source>
</evidence>
<comment type="subcellular location">
    <subcellularLocation>
        <location evidence="2">Cell membrane</location>
    </subcellularLocation>
    <subcellularLocation>
        <location evidence="1">Membrane</location>
        <topology evidence="1">Single-pass membrane protein</topology>
    </subcellularLocation>
</comment>
<proteinExistence type="predicted"/>
<evidence type="ECO:0000256" key="11">
    <source>
        <dbReference type="ARBA" id="ARBA00023136"/>
    </source>
</evidence>
<name>A0A0S7WSZ6_UNCT6</name>
<comment type="caution">
    <text evidence="15">The sequence shown here is derived from an EMBL/GenBank/DDBJ whole genome shotgun (WGS) entry which is preliminary data.</text>
</comment>
<evidence type="ECO:0000256" key="6">
    <source>
        <dbReference type="ARBA" id="ARBA00022692"/>
    </source>
</evidence>
<dbReference type="AlphaFoldDB" id="A0A0S7WSZ6"/>
<keyword evidence="4" id="KW-0997">Cell inner membrane</keyword>
<dbReference type="GO" id="GO:0071972">
    <property type="term" value="F:peptidoglycan L,D-transpeptidase activity"/>
    <property type="evidence" value="ECO:0007669"/>
    <property type="project" value="TreeGrafter"/>
</dbReference>
<dbReference type="InterPro" id="IPR001460">
    <property type="entry name" value="PCN-bd_Tpept"/>
</dbReference>
<keyword evidence="6" id="KW-0812">Transmembrane</keyword>
<dbReference type="InterPro" id="IPR012338">
    <property type="entry name" value="Beta-lactam/transpept-like"/>
</dbReference>
<gene>
    <name evidence="15" type="ORF">AMJ39_05340</name>
</gene>
<dbReference type="EMBL" id="LIZS01000025">
    <property type="protein sequence ID" value="KPJ53242.1"/>
    <property type="molecule type" value="Genomic_DNA"/>
</dbReference>
<dbReference type="Proteomes" id="UP000052008">
    <property type="component" value="Unassembled WGS sequence"/>
</dbReference>
<keyword evidence="9" id="KW-0573">Peptidoglycan synthesis</keyword>
<dbReference type="GO" id="GO:0005886">
    <property type="term" value="C:plasma membrane"/>
    <property type="evidence" value="ECO:0007669"/>
    <property type="project" value="UniProtKB-SubCell"/>
</dbReference>
<dbReference type="GO" id="GO:0009002">
    <property type="term" value="F:serine-type D-Ala-D-Ala carboxypeptidase activity"/>
    <property type="evidence" value="ECO:0007669"/>
    <property type="project" value="InterPro"/>
</dbReference>
<keyword evidence="12" id="KW-0961">Cell wall biogenesis/degradation</keyword>
<evidence type="ECO:0008006" key="17">
    <source>
        <dbReference type="Google" id="ProtNLM"/>
    </source>
</evidence>
<evidence type="ECO:0000256" key="9">
    <source>
        <dbReference type="ARBA" id="ARBA00022984"/>
    </source>
</evidence>
<feature type="domain" description="Penicillin-binding protein dimerisation" evidence="14">
    <location>
        <begin position="57"/>
        <end position="223"/>
    </location>
</feature>
<dbReference type="STRING" id="1703770.AMJ39_05340"/>
<evidence type="ECO:0000313" key="16">
    <source>
        <dbReference type="Proteomes" id="UP000052008"/>
    </source>
</evidence>
<dbReference type="PANTHER" id="PTHR30627">
    <property type="entry name" value="PEPTIDOGLYCAN D,D-TRANSPEPTIDASE"/>
    <property type="match status" value="1"/>
</dbReference>
<dbReference type="GO" id="GO:0008658">
    <property type="term" value="F:penicillin binding"/>
    <property type="evidence" value="ECO:0007669"/>
    <property type="project" value="InterPro"/>
</dbReference>
<keyword evidence="5" id="KW-0645">Protease</keyword>
<dbReference type="GO" id="GO:0008360">
    <property type="term" value="P:regulation of cell shape"/>
    <property type="evidence" value="ECO:0007669"/>
    <property type="project" value="UniProtKB-KW"/>
</dbReference>
<dbReference type="InterPro" id="IPR050515">
    <property type="entry name" value="Beta-lactam/transpept"/>
</dbReference>
<dbReference type="Pfam" id="PF03717">
    <property type="entry name" value="PBP_dimer"/>
    <property type="match status" value="1"/>
</dbReference>
<evidence type="ECO:0000256" key="12">
    <source>
        <dbReference type="ARBA" id="ARBA00023316"/>
    </source>
</evidence>
<dbReference type="InterPro" id="IPR017790">
    <property type="entry name" value="Penicillin-binding_protein_2"/>
</dbReference>
<keyword evidence="7" id="KW-0378">Hydrolase</keyword>
<evidence type="ECO:0000259" key="14">
    <source>
        <dbReference type="Pfam" id="PF03717"/>
    </source>
</evidence>
<evidence type="ECO:0000256" key="10">
    <source>
        <dbReference type="ARBA" id="ARBA00022989"/>
    </source>
</evidence>
<dbReference type="PANTHER" id="PTHR30627:SF2">
    <property type="entry name" value="PEPTIDOGLYCAN D,D-TRANSPEPTIDASE MRDA"/>
    <property type="match status" value="1"/>
</dbReference>
<accession>A0A0S7WSZ6</accession>
<protein>
    <recommendedName>
        <fullName evidence="17">Penicillin-binding protein</fullName>
    </recommendedName>
</protein>
<sequence length="598" mass="65332">MRMAEDYGQEQRRRQLIVVIGIAFVLLVGRIAQLQIVEGARYEELSERNRIRMILNPAPRGVILDRNGRVLVDSRPGYVIAVVPDVVEADTGTIAKLAGVLDVPIEEIHERITGRDVHPLEPVKIARGVGIEIVSVIEEHRSDLSGVMVEAEPIRQYRFGALASHLLGYLGEVSEKEILTLRERGYHYGDLIGRTGVEEAFEEYLRGAEGVEFVEVDARGREIGPLPGKETVYPTPGSTVHLTIDYELQLVLEDELEVYDAGAAIALDPRSGDVLAMVSVPDFDPNRLSFRIAPEEWSSLRRDPLSPLWNRAIWSCYPPGSTLKVATAAAALEEGLIDARTRLTPCQGGLQYGRRRFKCWRPEGHGSLMTVEAIVQSCDVFFYQVGSKLGVDRLSRHLRRYGFGTPTGIDLAGEASGLVADITWYDRRYGEGGWSPGVALNLAIGQGETLVTPLQLASFCGALAVGGEVHIPHVLDRIVDRRGRLLKEASRGELTLNLTPATLDVLREAMWGVVNDEKGTGQLAGVAGWDVCGKTGTAQNPHGEDHSWFVGYAPMEDPSIVIAVVVENAGHGGSVAAPIVGRAMRHYLLSMSHVAAAR</sequence>
<keyword evidence="11" id="KW-0472">Membrane</keyword>
<evidence type="ECO:0000256" key="7">
    <source>
        <dbReference type="ARBA" id="ARBA00022801"/>
    </source>
</evidence>
<dbReference type="GO" id="GO:0006508">
    <property type="term" value="P:proteolysis"/>
    <property type="evidence" value="ECO:0007669"/>
    <property type="project" value="UniProtKB-KW"/>
</dbReference>
<keyword evidence="3" id="KW-1003">Cell membrane</keyword>
<evidence type="ECO:0000313" key="15">
    <source>
        <dbReference type="EMBL" id="KPJ53242.1"/>
    </source>
</evidence>
<evidence type="ECO:0000256" key="4">
    <source>
        <dbReference type="ARBA" id="ARBA00022519"/>
    </source>
</evidence>
<dbReference type="Gene3D" id="3.90.1310.10">
    <property type="entry name" value="Penicillin-binding protein 2a (Domain 2)"/>
    <property type="match status" value="1"/>
</dbReference>
<feature type="domain" description="Penicillin-binding protein transpeptidase" evidence="13">
    <location>
        <begin position="262"/>
        <end position="584"/>
    </location>
</feature>
<organism evidence="15 16">
    <name type="scientific">candidate division TA06 bacterium DG_24</name>
    <dbReference type="NCBI Taxonomy" id="1703770"/>
    <lineage>
        <taxon>Bacteria</taxon>
        <taxon>Bacteria division TA06</taxon>
    </lineage>
</organism>
<dbReference type="InterPro" id="IPR005311">
    <property type="entry name" value="PBP_dimer"/>
</dbReference>
<dbReference type="SUPFAM" id="SSF56519">
    <property type="entry name" value="Penicillin binding protein dimerisation domain"/>
    <property type="match status" value="1"/>
</dbReference>
<evidence type="ECO:0000256" key="1">
    <source>
        <dbReference type="ARBA" id="ARBA00004167"/>
    </source>
</evidence>
<evidence type="ECO:0000259" key="13">
    <source>
        <dbReference type="Pfam" id="PF00905"/>
    </source>
</evidence>
<evidence type="ECO:0000256" key="5">
    <source>
        <dbReference type="ARBA" id="ARBA00022670"/>
    </source>
</evidence>
<evidence type="ECO:0000256" key="2">
    <source>
        <dbReference type="ARBA" id="ARBA00004236"/>
    </source>
</evidence>
<dbReference type="NCBIfam" id="TIGR03423">
    <property type="entry name" value="pbp2_mrdA"/>
    <property type="match status" value="1"/>
</dbReference>
<dbReference type="GO" id="GO:0071555">
    <property type="term" value="P:cell wall organization"/>
    <property type="evidence" value="ECO:0007669"/>
    <property type="project" value="UniProtKB-KW"/>
</dbReference>
<dbReference type="GO" id="GO:0009252">
    <property type="term" value="P:peptidoglycan biosynthetic process"/>
    <property type="evidence" value="ECO:0007669"/>
    <property type="project" value="UniProtKB-KW"/>
</dbReference>
<dbReference type="Gene3D" id="3.40.710.10">
    <property type="entry name" value="DD-peptidase/beta-lactamase superfamily"/>
    <property type="match status" value="1"/>
</dbReference>
<dbReference type="SUPFAM" id="SSF56601">
    <property type="entry name" value="beta-lactamase/transpeptidase-like"/>
    <property type="match status" value="1"/>
</dbReference>